<dbReference type="GO" id="GO:0003729">
    <property type="term" value="F:mRNA binding"/>
    <property type="evidence" value="ECO:0007669"/>
    <property type="project" value="TreeGrafter"/>
</dbReference>
<dbReference type="KEGG" id="rsz:108810006"/>
<dbReference type="InterPro" id="IPR016024">
    <property type="entry name" value="ARM-type_fold"/>
</dbReference>
<gene>
    <name evidence="5" type="primary">LOC108810006</name>
</gene>
<evidence type="ECO:0000256" key="3">
    <source>
        <dbReference type="SAM" id="MobiDB-lite"/>
    </source>
</evidence>
<dbReference type="SUPFAM" id="SSF48371">
    <property type="entry name" value="ARM repeat"/>
    <property type="match status" value="1"/>
</dbReference>
<name>A0A9W3BVU3_RAPSA</name>
<keyword evidence="2" id="KW-0053">Apoptosis</keyword>
<protein>
    <submittedName>
        <fullName evidence="5">Apoptosis inhibitor 5-like protein API5</fullName>
    </submittedName>
</protein>
<dbReference type="PANTHER" id="PTHR12758:SF19">
    <property type="entry name" value="APOPTOSIS INHIBITOR 5"/>
    <property type="match status" value="1"/>
</dbReference>
<dbReference type="RefSeq" id="XP_056843404.1">
    <property type="nucleotide sequence ID" value="XM_056987424.1"/>
</dbReference>
<dbReference type="InterPro" id="IPR011989">
    <property type="entry name" value="ARM-like"/>
</dbReference>
<dbReference type="Pfam" id="PF05918">
    <property type="entry name" value="API5"/>
    <property type="match status" value="2"/>
</dbReference>
<dbReference type="AlphaFoldDB" id="A0A9W3BVU3"/>
<organism evidence="4 5">
    <name type="scientific">Raphanus sativus</name>
    <name type="common">Radish</name>
    <name type="synonym">Raphanus raphanistrum var. sativus</name>
    <dbReference type="NCBI Taxonomy" id="3726"/>
    <lineage>
        <taxon>Eukaryota</taxon>
        <taxon>Viridiplantae</taxon>
        <taxon>Streptophyta</taxon>
        <taxon>Embryophyta</taxon>
        <taxon>Tracheophyta</taxon>
        <taxon>Spermatophyta</taxon>
        <taxon>Magnoliopsida</taxon>
        <taxon>eudicotyledons</taxon>
        <taxon>Gunneridae</taxon>
        <taxon>Pentapetalae</taxon>
        <taxon>rosids</taxon>
        <taxon>malvids</taxon>
        <taxon>Brassicales</taxon>
        <taxon>Brassicaceae</taxon>
        <taxon>Brassiceae</taxon>
        <taxon>Raphanus</taxon>
    </lineage>
</organism>
<evidence type="ECO:0000313" key="5">
    <source>
        <dbReference type="RefSeq" id="XP_056843404.1"/>
    </source>
</evidence>
<comment type="similarity">
    <text evidence="1">Belongs to the API5 family.</text>
</comment>
<dbReference type="InterPro" id="IPR008383">
    <property type="entry name" value="API5"/>
</dbReference>
<evidence type="ECO:0000313" key="4">
    <source>
        <dbReference type="Proteomes" id="UP000504610"/>
    </source>
</evidence>
<dbReference type="GO" id="GO:0005634">
    <property type="term" value="C:nucleus"/>
    <property type="evidence" value="ECO:0007669"/>
    <property type="project" value="TreeGrafter"/>
</dbReference>
<sequence length="457" mass="51324">MSEHQSEEFQQIEKLYEFSERLNASKDKFQNVEEYEGIIKMSKTSMKAKQLASQLIPRYFNFFPTLSTHAFHAHVDCIEDGDLGVRVQAIRGLPLFCKDSPDIISKIVDVLVQLLNTEEPVERDAVHKALMSLIRQDPKASLTALFRHAGVTPTTDDQIREKVLNFIRDKVFPIKAELLKPQEEMERHITDLIKQSLEDVTGGEFKMFMDFLTSLSIFGWKAPQERMQELVEIIEGQADLNAQFDISDTDHIDRFISCLLLALPFFARGAPTSRFLNYLNNHIIPVFDKLPEERKLDLLKALADTVVKKLILTTVEDLTKTTMKKLTQGMSEHNKAMSAAKTDEEKASVKTKKQNTTTGLRTCNNILAMTKQLHAKVPSFIGNTNINLSWKEATKPLASATTTTTRTIGGKRPANSNNGSGNNGAAKKRRGSSGMPNQLVNKAFEGISSHGGGGWWW</sequence>
<evidence type="ECO:0000256" key="1">
    <source>
        <dbReference type="ARBA" id="ARBA00009515"/>
    </source>
</evidence>
<proteinExistence type="inferred from homology"/>
<dbReference type="GeneID" id="108810006"/>
<reference evidence="4" key="1">
    <citation type="journal article" date="2019" name="Database">
        <title>The radish genome database (RadishGD): an integrated information resource for radish genomics.</title>
        <authorList>
            <person name="Yu H.J."/>
            <person name="Baek S."/>
            <person name="Lee Y.J."/>
            <person name="Cho A."/>
            <person name="Mun J.H."/>
        </authorList>
    </citation>
    <scope>NUCLEOTIDE SEQUENCE [LARGE SCALE GENOMIC DNA]</scope>
    <source>
        <strain evidence="4">cv. WK10039</strain>
    </source>
</reference>
<dbReference type="GO" id="GO:0043067">
    <property type="term" value="P:regulation of programmed cell death"/>
    <property type="evidence" value="ECO:0007669"/>
    <property type="project" value="TreeGrafter"/>
</dbReference>
<feature type="region of interest" description="Disordered" evidence="3">
    <location>
        <begin position="397"/>
        <end position="438"/>
    </location>
</feature>
<dbReference type="PANTHER" id="PTHR12758">
    <property type="entry name" value="APOPTOSIS INHIBITOR 5-RELATED"/>
    <property type="match status" value="1"/>
</dbReference>
<evidence type="ECO:0000256" key="2">
    <source>
        <dbReference type="ARBA" id="ARBA00022703"/>
    </source>
</evidence>
<accession>A0A9W3BVU3</accession>
<keyword evidence="4" id="KW-1185">Reference proteome</keyword>
<feature type="compositionally biased region" description="Low complexity" evidence="3">
    <location>
        <begin position="414"/>
        <end position="425"/>
    </location>
</feature>
<reference evidence="5" key="2">
    <citation type="submission" date="2025-08" db="UniProtKB">
        <authorList>
            <consortium name="RefSeq"/>
        </authorList>
    </citation>
    <scope>IDENTIFICATION</scope>
    <source>
        <tissue evidence="5">Leaf</tissue>
    </source>
</reference>
<dbReference type="Proteomes" id="UP000504610">
    <property type="component" value="Chromosome 6"/>
</dbReference>
<dbReference type="OrthoDB" id="19224at2759"/>
<dbReference type="Gene3D" id="1.25.10.10">
    <property type="entry name" value="Leucine-rich Repeat Variant"/>
    <property type="match status" value="1"/>
</dbReference>